<accession>A0A6M4WEZ1</accession>
<evidence type="ECO:0000313" key="1">
    <source>
        <dbReference type="EMBL" id="QJS99139.1"/>
    </source>
</evidence>
<dbReference type="AlphaFoldDB" id="A0A6M4WEZ1"/>
<proteinExistence type="predicted"/>
<dbReference type="EMBL" id="CP049838">
    <property type="protein sequence ID" value="QJS99139.1"/>
    <property type="molecule type" value="Genomic_DNA"/>
</dbReference>
<sequence length="109" mass="11346">MLAQDEGRHQGMPLVRGHQRAVGPFGEEAAAVGDRYEVRHAVALPVIAAGGIATAADATAVLRAGAVAAMVGTVLLRTRRADPTGAQALLRPWLPPPDAARWAWSHTGP</sequence>
<dbReference type="PROSITE" id="PS00912">
    <property type="entry name" value="DHODEHASE_2"/>
    <property type="match status" value="1"/>
</dbReference>
<dbReference type="SUPFAM" id="SSF51366">
    <property type="entry name" value="Ribulose-phoshate binding barrel"/>
    <property type="match status" value="1"/>
</dbReference>
<dbReference type="InterPro" id="IPR011060">
    <property type="entry name" value="RibuloseP-bd_barrel"/>
</dbReference>
<gene>
    <name evidence="1" type="ORF">G9272_01375</name>
</gene>
<dbReference type="Pfam" id="PF03060">
    <property type="entry name" value="NMO"/>
    <property type="match status" value="1"/>
</dbReference>
<dbReference type="GO" id="GO:0016627">
    <property type="term" value="F:oxidoreductase activity, acting on the CH-CH group of donors"/>
    <property type="evidence" value="ECO:0007669"/>
    <property type="project" value="InterPro"/>
</dbReference>
<organism evidence="1 2">
    <name type="scientific">Streptomyces asoensis</name>
    <dbReference type="NCBI Taxonomy" id="249586"/>
    <lineage>
        <taxon>Bacteria</taxon>
        <taxon>Bacillati</taxon>
        <taxon>Actinomycetota</taxon>
        <taxon>Actinomycetes</taxon>
        <taxon>Kitasatosporales</taxon>
        <taxon>Streptomycetaceae</taxon>
        <taxon>Streptomyces</taxon>
    </lineage>
</organism>
<dbReference type="Proteomes" id="UP000502665">
    <property type="component" value="Chromosome"/>
</dbReference>
<name>A0A6M4WEZ1_9ACTN</name>
<evidence type="ECO:0000313" key="2">
    <source>
        <dbReference type="Proteomes" id="UP000502665"/>
    </source>
</evidence>
<protein>
    <submittedName>
        <fullName evidence="1">Uncharacterized protein</fullName>
    </submittedName>
</protein>
<dbReference type="GO" id="GO:0006207">
    <property type="term" value="P:'de novo' pyrimidine nucleobase biosynthetic process"/>
    <property type="evidence" value="ECO:0007669"/>
    <property type="project" value="InterPro"/>
</dbReference>
<reference evidence="1" key="1">
    <citation type="submission" date="2020-03" db="EMBL/GenBank/DDBJ databases">
        <title>Molecular networking-based the target discovery of potent antiproliferative macrolactams: 5/6/7/16 polycyclic ansamycins and glycosylated trienomycin from Streptomyces cacaoi subsp. asoensis.</title>
        <authorList>
            <person name="Liu L.-L."/>
        </authorList>
    </citation>
    <scope>NUCLEOTIDE SEQUENCE [LARGE SCALE GENOMIC DNA]</scope>
    <source>
        <strain evidence="1">H2S5</strain>
    </source>
</reference>
<dbReference type="RefSeq" id="WP_171394793.1">
    <property type="nucleotide sequence ID" value="NZ_CP049838.1"/>
</dbReference>
<dbReference type="Gene3D" id="3.20.20.70">
    <property type="entry name" value="Aldolase class I"/>
    <property type="match status" value="1"/>
</dbReference>
<dbReference type="InterPro" id="IPR013785">
    <property type="entry name" value="Aldolase_TIM"/>
</dbReference>
<dbReference type="InterPro" id="IPR001295">
    <property type="entry name" value="Dihydroorotate_DH_CS"/>
</dbReference>
<keyword evidence="2" id="KW-1185">Reference proteome</keyword>